<comment type="similarity">
    <text evidence="1">Belongs to the stealth family.</text>
</comment>
<dbReference type="AlphaFoldDB" id="A0A2A9EQN2"/>
<dbReference type="Pfam" id="PF11380">
    <property type="entry name" value="Stealth_CR2"/>
    <property type="match status" value="1"/>
</dbReference>
<dbReference type="InterPro" id="IPR031357">
    <property type="entry name" value="Stealth_CR3"/>
</dbReference>
<keyword evidence="3" id="KW-0270">Exopolysaccharide synthesis</keyword>
<evidence type="ECO:0000259" key="7">
    <source>
        <dbReference type="Pfam" id="PF17103"/>
    </source>
</evidence>
<dbReference type="InterPro" id="IPR031358">
    <property type="entry name" value="Stealth_CR1"/>
</dbReference>
<evidence type="ECO:0000259" key="6">
    <source>
        <dbReference type="Pfam" id="PF17102"/>
    </source>
</evidence>
<keyword evidence="2" id="KW-0808">Transferase</keyword>
<keyword evidence="9" id="KW-1185">Reference proteome</keyword>
<evidence type="ECO:0000259" key="4">
    <source>
        <dbReference type="Pfam" id="PF11380"/>
    </source>
</evidence>
<evidence type="ECO:0000259" key="5">
    <source>
        <dbReference type="Pfam" id="PF17101"/>
    </source>
</evidence>
<feature type="domain" description="Stealth protein CR3 conserved region 3" evidence="6">
    <location>
        <begin position="477"/>
        <end position="525"/>
    </location>
</feature>
<dbReference type="PANTHER" id="PTHR24045:SF0">
    <property type="entry name" value="N-ACETYLGLUCOSAMINE-1-PHOSPHOTRANSFERASE SUBUNITS ALPHA_BETA"/>
    <property type="match status" value="1"/>
</dbReference>
<evidence type="ECO:0000313" key="8">
    <source>
        <dbReference type="EMBL" id="PFG40519.1"/>
    </source>
</evidence>
<proteinExistence type="inferred from homology"/>
<accession>A0A2A9EQN2</accession>
<feature type="domain" description="Stealth protein CR2 conserved region 2" evidence="4">
    <location>
        <begin position="327"/>
        <end position="432"/>
    </location>
</feature>
<feature type="domain" description="Stealth protein CR4 conserved region 4" evidence="7">
    <location>
        <begin position="554"/>
        <end position="598"/>
    </location>
</feature>
<dbReference type="GO" id="GO:0000271">
    <property type="term" value="P:polysaccharide biosynthetic process"/>
    <property type="evidence" value="ECO:0007669"/>
    <property type="project" value="UniProtKB-KW"/>
</dbReference>
<gene>
    <name evidence="8" type="ORF">ATJ97_3049</name>
</gene>
<dbReference type="InterPro" id="IPR021520">
    <property type="entry name" value="Stealth_CR2"/>
</dbReference>
<feature type="domain" description="Stealth protein CR1 conserved region 1" evidence="5">
    <location>
        <begin position="288"/>
        <end position="312"/>
    </location>
</feature>
<comment type="caution">
    <text evidence="8">The sequence shown here is derived from an EMBL/GenBank/DDBJ whole genome shotgun (WGS) entry which is preliminary data.</text>
</comment>
<sequence length="599" mass="66953">MADQSLKGDLEVKYTVDRAGTELLLYRDSVAPGLLVRDRLRVLLSRALYTLPAPAQSGAARLRARAVDARVAARSAVHRGRSRLGRLADRGLVPVGPALRPHVAAAVGTYDAATAERELREQILTTLQVGGVEAAVVPAVGAKRPVVVVREKDRDRTCAVLAQALGRTWYVVPLDSAAARPRSVTAAELRRQCARSDGFRIFRYLADSRGAVLSGASTGCDVEIWAAPRPALLDRSGTPHAVGSLIAPRRNDWVTRLAPETWTRAKDRPGRTVDVGSHPHILEVAEEVDVVYTWVDDSDPRWRARKAQRLAGRGGTEVDPEAVDAARFRSHDELRYSLRSLEMYAPWVNRVHLVTDGQVPAWLRTDHPRLRVVDHREIFPDPAVLPVFISHAIESMLHHIPGLSDRYLYLNDDVFFGRPVYRSRFFHGNGIAKFFLSSSVLGLGPRTDSDSPFVAAAKNNRRFVQEQFGRTLTNVFQHAPHPQLRTVLEHMEREHPEVFAQVAASPFRHPDDLSIASALHHYYAYELGRAVPGRLEYLYLDLAHPGAPVRLERLLARKDFDVFCINDTAVSAAQVRRNARYLDRFLERYFPLPSSFERG</sequence>
<dbReference type="RefSeq" id="WP_098484420.1">
    <property type="nucleotide sequence ID" value="NZ_PDJI01000004.1"/>
</dbReference>
<dbReference type="InterPro" id="IPR047141">
    <property type="entry name" value="Stealth"/>
</dbReference>
<dbReference type="GO" id="GO:0016772">
    <property type="term" value="F:transferase activity, transferring phosphorus-containing groups"/>
    <property type="evidence" value="ECO:0007669"/>
    <property type="project" value="InterPro"/>
</dbReference>
<evidence type="ECO:0000313" key="9">
    <source>
        <dbReference type="Proteomes" id="UP000222106"/>
    </source>
</evidence>
<dbReference type="PANTHER" id="PTHR24045">
    <property type="match status" value="1"/>
</dbReference>
<dbReference type="Proteomes" id="UP000222106">
    <property type="component" value="Unassembled WGS sequence"/>
</dbReference>
<dbReference type="EMBL" id="PDJI01000004">
    <property type="protein sequence ID" value="PFG40519.1"/>
    <property type="molecule type" value="Genomic_DNA"/>
</dbReference>
<dbReference type="OrthoDB" id="9776077at2"/>
<organism evidence="8 9">
    <name type="scientific">Georgenia soli</name>
    <dbReference type="NCBI Taxonomy" id="638953"/>
    <lineage>
        <taxon>Bacteria</taxon>
        <taxon>Bacillati</taxon>
        <taxon>Actinomycetota</taxon>
        <taxon>Actinomycetes</taxon>
        <taxon>Micrococcales</taxon>
        <taxon>Bogoriellaceae</taxon>
        <taxon>Georgenia</taxon>
    </lineage>
</organism>
<dbReference type="Pfam" id="PF17102">
    <property type="entry name" value="Stealth_CR3"/>
    <property type="match status" value="1"/>
</dbReference>
<reference evidence="8 9" key="1">
    <citation type="submission" date="2017-10" db="EMBL/GenBank/DDBJ databases">
        <title>Sequencing the genomes of 1000 actinobacteria strains.</title>
        <authorList>
            <person name="Klenk H.-P."/>
        </authorList>
    </citation>
    <scope>NUCLEOTIDE SEQUENCE [LARGE SCALE GENOMIC DNA]</scope>
    <source>
        <strain evidence="8 9">DSM 21838</strain>
    </source>
</reference>
<evidence type="ECO:0000256" key="3">
    <source>
        <dbReference type="ARBA" id="ARBA00023169"/>
    </source>
</evidence>
<dbReference type="Pfam" id="PF17103">
    <property type="entry name" value="Stealth_CR4"/>
    <property type="match status" value="1"/>
</dbReference>
<evidence type="ECO:0000256" key="1">
    <source>
        <dbReference type="ARBA" id="ARBA00007583"/>
    </source>
</evidence>
<dbReference type="InterPro" id="IPR031356">
    <property type="entry name" value="Stealth_CR4"/>
</dbReference>
<protein>
    <submittedName>
        <fullName evidence="8">Stealth-like protein</fullName>
    </submittedName>
</protein>
<dbReference type="Pfam" id="PF17101">
    <property type="entry name" value="Stealth_CR1"/>
    <property type="match status" value="1"/>
</dbReference>
<evidence type="ECO:0000256" key="2">
    <source>
        <dbReference type="ARBA" id="ARBA00022679"/>
    </source>
</evidence>
<name>A0A2A9EQN2_9MICO</name>